<organism evidence="1">
    <name type="scientific">marine sediment metagenome</name>
    <dbReference type="NCBI Taxonomy" id="412755"/>
    <lineage>
        <taxon>unclassified sequences</taxon>
        <taxon>metagenomes</taxon>
        <taxon>ecological metagenomes</taxon>
    </lineage>
</organism>
<proteinExistence type="predicted"/>
<reference evidence="1" key="1">
    <citation type="journal article" date="2015" name="Nature">
        <title>Complex archaea that bridge the gap between prokaryotes and eukaryotes.</title>
        <authorList>
            <person name="Spang A."/>
            <person name="Saw J.H."/>
            <person name="Jorgensen S.L."/>
            <person name="Zaremba-Niedzwiedzka K."/>
            <person name="Martijn J."/>
            <person name="Lind A.E."/>
            <person name="van Eijk R."/>
            <person name="Schleper C."/>
            <person name="Guy L."/>
            <person name="Ettema T.J."/>
        </authorList>
    </citation>
    <scope>NUCLEOTIDE SEQUENCE</scope>
</reference>
<sequence length="290" mass="32348">MRLLDARLLKEDKALSKAKIVRVSKKDVEPTLRYIALASNIPFEDLHPVGTAGKADTSGDIDVAVDQNKHTPFKIHDRLVNHLGKEYGIFDNDTQTGSYAVPIRGTDGDRVQVDLMFTDNIEWSRFAYFSAGDKSEYKGSVRAVLLASVAAALDEKGVDAFHYDGEDLIVKVGRGIELGTGMKRFFQMRPHNKYTDGYTKGLKKVTPEEIKKMYPKLEFDGTDLIISDPSEVVKILFGPETRPSNVDSVEEIIDLIQRFPSKKAKKILDIAKIRARPLASKGIKLPPELT</sequence>
<name>A0A0F9EJV6_9ZZZZ</name>
<comment type="caution">
    <text evidence="1">The sequence shown here is derived from an EMBL/GenBank/DDBJ whole genome shotgun (WGS) entry which is preliminary data.</text>
</comment>
<gene>
    <name evidence="1" type="ORF">LCGC14_2066450</name>
</gene>
<evidence type="ECO:0000313" key="1">
    <source>
        <dbReference type="EMBL" id="KKL74284.1"/>
    </source>
</evidence>
<dbReference type="AlphaFoldDB" id="A0A0F9EJV6"/>
<protein>
    <submittedName>
        <fullName evidence="1">Uncharacterized protein</fullName>
    </submittedName>
</protein>
<dbReference type="EMBL" id="LAZR01024707">
    <property type="protein sequence ID" value="KKL74284.1"/>
    <property type="molecule type" value="Genomic_DNA"/>
</dbReference>
<accession>A0A0F9EJV6</accession>